<feature type="domain" description="Membrane transport protein MMPL" evidence="7">
    <location>
        <begin position="85"/>
        <end position="349"/>
    </location>
</feature>
<feature type="transmembrane region" description="Helical" evidence="6">
    <location>
        <begin position="680"/>
        <end position="698"/>
    </location>
</feature>
<dbReference type="EMBL" id="VCQV01000026">
    <property type="protein sequence ID" value="TWP34577.1"/>
    <property type="molecule type" value="Genomic_DNA"/>
</dbReference>
<feature type="transmembrane region" description="Helical" evidence="6">
    <location>
        <begin position="637"/>
        <end position="660"/>
    </location>
</feature>
<evidence type="ECO:0000256" key="2">
    <source>
        <dbReference type="ARBA" id="ARBA00022475"/>
    </source>
</evidence>
<keyword evidence="3 6" id="KW-0812">Transmembrane</keyword>
<accession>A0A563DWI6</accession>
<reference evidence="8 9" key="2">
    <citation type="submission" date="2019-08" db="EMBL/GenBank/DDBJ databases">
        <title>Jejuicoccus antrihumi gen. nov., sp. nov., a new member of the family Dermacoccaceae isolated from a cave.</title>
        <authorList>
            <person name="Schumann P."/>
            <person name="Kim I.S."/>
        </authorList>
    </citation>
    <scope>NUCLEOTIDE SEQUENCE [LARGE SCALE GENOMIC DNA]</scope>
    <source>
        <strain evidence="8 9">C5-26</strain>
    </source>
</reference>
<protein>
    <submittedName>
        <fullName evidence="8">MMPL family transporter</fullName>
    </submittedName>
</protein>
<keyword evidence="5 6" id="KW-0472">Membrane</keyword>
<proteinExistence type="predicted"/>
<dbReference type="AlphaFoldDB" id="A0A563DWI6"/>
<evidence type="ECO:0000313" key="9">
    <source>
        <dbReference type="Proteomes" id="UP000320244"/>
    </source>
</evidence>
<evidence type="ECO:0000256" key="5">
    <source>
        <dbReference type="ARBA" id="ARBA00023136"/>
    </source>
</evidence>
<evidence type="ECO:0000256" key="1">
    <source>
        <dbReference type="ARBA" id="ARBA00004651"/>
    </source>
</evidence>
<keyword evidence="2" id="KW-1003">Cell membrane</keyword>
<feature type="transmembrane region" description="Helical" evidence="6">
    <location>
        <begin position="592"/>
        <end position="616"/>
    </location>
</feature>
<dbReference type="InterPro" id="IPR050545">
    <property type="entry name" value="Mycobact_MmpL"/>
</dbReference>
<dbReference type="PANTHER" id="PTHR33406:SF13">
    <property type="entry name" value="MEMBRANE PROTEIN YDFJ"/>
    <property type="match status" value="1"/>
</dbReference>
<dbReference type="PANTHER" id="PTHR33406">
    <property type="entry name" value="MEMBRANE PROTEIN MJ1562-RELATED"/>
    <property type="match status" value="1"/>
</dbReference>
<feature type="transmembrane region" description="Helical" evidence="6">
    <location>
        <begin position="524"/>
        <end position="542"/>
    </location>
</feature>
<dbReference type="GO" id="GO:0005886">
    <property type="term" value="C:plasma membrane"/>
    <property type="evidence" value="ECO:0007669"/>
    <property type="project" value="UniProtKB-SubCell"/>
</dbReference>
<dbReference type="Gene3D" id="1.20.1640.10">
    <property type="entry name" value="Multidrug efflux transporter AcrB transmembrane domain"/>
    <property type="match status" value="2"/>
</dbReference>
<feature type="domain" description="Membrane transport protein MMPL" evidence="7">
    <location>
        <begin position="398"/>
        <end position="710"/>
    </location>
</feature>
<sequence length="726" mass="75913">MRRRNITGRLARWSARHPWRAVGVWLVLVVLAVGAGSAMAMKTPTAVDQRVGQSGRAAAMLEAAGLQTPDTEYVLIGGSAGRADRHSAEGVAHVIATQVSGDHVVAGTQHPVWSTDGGTLMLPITLKERANGADPDVSGIQHVVTEAAHDHPGMKIAEAGTASLNAAVNDRVGSDLGSAESISLPITLLIMLVVFAALIAAGIPVLLALTSVLATMGLMGPISHLIPMESTVTSMILLIGMAVGVDYSLFYLKRERQERAKGATKLDAVEIATQTSGHSIVVSGSAVIACMAGLYAVGSVTFNSLAAGAILVVAIAVFGSLTVLPALLVIFGHWVDRPRVPLLWRLVARIRPGGASRVIFAPVLRHPKTAFLAALVVLVALAGPALGMKTQQGSLDTLPQNIPQVQTMQRISTQFPSAREGVQVVLTTTSDRAQAVAALGRVAAAARATGRWAEGRAGIRVGPDTAVLSLGSTAGAGSSTADSALNDLRDQLVPNAVRGVPDARWAVGGSMAEEYDVAQQLSGGLPKVLVIVLGLMLVMMALTFRSVVVAVLSTLLNLLSVGATFGVVSLVFEHTWAQGLLDFHSTGALISWIPIFLFVVLMGLSMDYHVFVLSRVREHVRRGLPPRVAVASALDETAGVVTSAAVVMVSVFALFATLSMVEMKEIGVGLSVAVLLDATLVRLVLLPSALVILGKVAWWPMRVRGDRPEPVADEARLQPVAALPQP</sequence>
<comment type="caution">
    <text evidence="8">The sequence shown here is derived from an EMBL/GenBank/DDBJ whole genome shotgun (WGS) entry which is preliminary data.</text>
</comment>
<reference evidence="8 9" key="1">
    <citation type="submission" date="2019-05" db="EMBL/GenBank/DDBJ databases">
        <authorList>
            <person name="Lee S.D."/>
        </authorList>
    </citation>
    <scope>NUCLEOTIDE SEQUENCE [LARGE SCALE GENOMIC DNA]</scope>
    <source>
        <strain evidence="8 9">C5-26</strain>
    </source>
</reference>
<feature type="transmembrane region" description="Helical" evidence="6">
    <location>
        <begin position="280"/>
        <end position="302"/>
    </location>
</feature>
<feature type="transmembrane region" description="Helical" evidence="6">
    <location>
        <begin position="232"/>
        <end position="252"/>
    </location>
</feature>
<dbReference type="Pfam" id="PF03176">
    <property type="entry name" value="MMPL"/>
    <property type="match status" value="2"/>
</dbReference>
<evidence type="ECO:0000256" key="4">
    <source>
        <dbReference type="ARBA" id="ARBA00022989"/>
    </source>
</evidence>
<evidence type="ECO:0000256" key="3">
    <source>
        <dbReference type="ARBA" id="ARBA00022692"/>
    </source>
</evidence>
<gene>
    <name evidence="8" type="ORF">FGL98_16920</name>
</gene>
<dbReference type="SUPFAM" id="SSF82866">
    <property type="entry name" value="Multidrug efflux transporter AcrB transmembrane domain"/>
    <property type="match status" value="2"/>
</dbReference>
<feature type="transmembrane region" description="Helical" evidence="6">
    <location>
        <begin position="370"/>
        <end position="388"/>
    </location>
</feature>
<feature type="transmembrane region" description="Helical" evidence="6">
    <location>
        <begin position="206"/>
        <end position="226"/>
    </location>
</feature>
<dbReference type="InterPro" id="IPR004869">
    <property type="entry name" value="MMPL_dom"/>
</dbReference>
<feature type="transmembrane region" description="Helical" evidence="6">
    <location>
        <begin position="182"/>
        <end position="199"/>
    </location>
</feature>
<evidence type="ECO:0000256" key="6">
    <source>
        <dbReference type="SAM" id="Phobius"/>
    </source>
</evidence>
<feature type="transmembrane region" description="Helical" evidence="6">
    <location>
        <begin position="308"/>
        <end position="335"/>
    </location>
</feature>
<comment type="subcellular location">
    <subcellularLocation>
        <location evidence="1">Cell membrane</location>
        <topology evidence="1">Multi-pass membrane protein</topology>
    </subcellularLocation>
</comment>
<evidence type="ECO:0000313" key="8">
    <source>
        <dbReference type="EMBL" id="TWP34577.1"/>
    </source>
</evidence>
<organism evidence="8 9">
    <name type="scientific">Leekyejoonella antrihumi</name>
    <dbReference type="NCBI Taxonomy" id="1660198"/>
    <lineage>
        <taxon>Bacteria</taxon>
        <taxon>Bacillati</taxon>
        <taxon>Actinomycetota</taxon>
        <taxon>Actinomycetes</taxon>
        <taxon>Micrococcales</taxon>
        <taxon>Dermacoccaceae</taxon>
        <taxon>Leekyejoonella</taxon>
    </lineage>
</organism>
<keyword evidence="4 6" id="KW-1133">Transmembrane helix</keyword>
<dbReference type="RefSeq" id="WP_146318619.1">
    <property type="nucleotide sequence ID" value="NZ_VCQV01000026.1"/>
</dbReference>
<dbReference type="Proteomes" id="UP000320244">
    <property type="component" value="Unassembled WGS sequence"/>
</dbReference>
<evidence type="ECO:0000259" key="7">
    <source>
        <dbReference type="Pfam" id="PF03176"/>
    </source>
</evidence>
<feature type="transmembrane region" description="Helical" evidence="6">
    <location>
        <begin position="549"/>
        <end position="572"/>
    </location>
</feature>
<dbReference type="OrthoDB" id="7051771at2"/>
<keyword evidence="9" id="KW-1185">Reference proteome</keyword>
<name>A0A563DWI6_9MICO</name>